<evidence type="ECO:0000259" key="5">
    <source>
        <dbReference type="PROSITE" id="PS51722"/>
    </source>
</evidence>
<organism evidence="6 7">
    <name type="scientific">Candidatus Berkelbacteria bacterium Licking1014_96</name>
    <dbReference type="NCBI Taxonomy" id="2017149"/>
    <lineage>
        <taxon>Bacteria</taxon>
        <taxon>Candidatus Berkelbacteria</taxon>
    </lineage>
</organism>
<evidence type="ECO:0000256" key="4">
    <source>
        <dbReference type="ARBA" id="ARBA00023134"/>
    </source>
</evidence>
<sequence length="446" mass="50971">MQKNIRNFAIIAHIDAGKSTLADRLLELTGTIPERQMREQFLDKMELEREKGITIKLQPIRMIYKLNQNDETRNQNQAQNQKSEKFDIRHSDFDISDSTYELNLIDTPGHVDFSYEVSRSLAAVEGAILIIDAKKGIQAQTIAHLEEAKKQNLVIIPAINKIDLAEIELERVIKEVSNYLQIKENEILLISAKTGEGVDNLLERIVKNIPSPQGDLNSAARALIFDSYYDQYKGVIAYVRMVDGEIKNREKLFFKQAEVESEVLDLGSITADFISQRELTCGEIGYIITNLKEISKARVGDTITTSSDSTRVRPLQGYEEPKHFVYADFYTEEGDNYHRLREALEELSLNDASFVHEPIRGQTVMGRGFRLGFLGMLHLEIVKERLIREHNVEVFITPPTVNLRIEKGGELTDLKDLFDYDNQGKIEEPYVLLELISPARYMGMIM</sequence>
<dbReference type="Gene3D" id="3.40.50.300">
    <property type="entry name" value="P-loop containing nucleotide triphosphate hydrolases"/>
    <property type="match status" value="1"/>
</dbReference>
<evidence type="ECO:0000256" key="2">
    <source>
        <dbReference type="ARBA" id="ARBA00022741"/>
    </source>
</evidence>
<dbReference type="InterPro" id="IPR035647">
    <property type="entry name" value="EFG_III/V"/>
</dbReference>
<dbReference type="SUPFAM" id="SSF52540">
    <property type="entry name" value="P-loop containing nucleoside triphosphate hydrolases"/>
    <property type="match status" value="1"/>
</dbReference>
<comment type="caution">
    <text evidence="6">The sequence shown here is derived from an EMBL/GenBank/DDBJ whole genome shotgun (WGS) entry which is preliminary data.</text>
</comment>
<dbReference type="Proteomes" id="UP000318296">
    <property type="component" value="Unassembled WGS sequence"/>
</dbReference>
<dbReference type="PANTHER" id="PTHR43512:SF4">
    <property type="entry name" value="TRANSLATION FACTOR GUF1 HOMOLOG, CHLOROPLASTIC"/>
    <property type="match status" value="1"/>
</dbReference>
<dbReference type="EMBL" id="VMGH01000052">
    <property type="protein sequence ID" value="TSC90882.1"/>
    <property type="molecule type" value="Genomic_DNA"/>
</dbReference>
<dbReference type="Gene3D" id="2.40.30.10">
    <property type="entry name" value="Translation factors"/>
    <property type="match status" value="1"/>
</dbReference>
<dbReference type="InterPro" id="IPR005225">
    <property type="entry name" value="Small_GTP-bd"/>
</dbReference>
<dbReference type="Pfam" id="PF00009">
    <property type="entry name" value="GTP_EFTU"/>
    <property type="match status" value="1"/>
</dbReference>
<dbReference type="SUPFAM" id="SSF50447">
    <property type="entry name" value="Translation proteins"/>
    <property type="match status" value="1"/>
</dbReference>
<dbReference type="AlphaFoldDB" id="A0A554LDC5"/>
<dbReference type="GO" id="GO:0005525">
    <property type="term" value="F:GTP binding"/>
    <property type="evidence" value="ECO:0007669"/>
    <property type="project" value="UniProtKB-KW"/>
</dbReference>
<dbReference type="InterPro" id="IPR004161">
    <property type="entry name" value="EFTu-like_2"/>
</dbReference>
<dbReference type="PROSITE" id="PS00301">
    <property type="entry name" value="G_TR_1"/>
    <property type="match status" value="1"/>
</dbReference>
<evidence type="ECO:0000256" key="1">
    <source>
        <dbReference type="ARBA" id="ARBA00005454"/>
    </source>
</evidence>
<feature type="domain" description="Tr-type G" evidence="5">
    <location>
        <begin position="3"/>
        <end position="213"/>
    </location>
</feature>
<dbReference type="PRINTS" id="PR00315">
    <property type="entry name" value="ELONGATNFCT"/>
</dbReference>
<evidence type="ECO:0000256" key="3">
    <source>
        <dbReference type="ARBA" id="ARBA00022801"/>
    </source>
</evidence>
<dbReference type="InterPro" id="IPR000795">
    <property type="entry name" value="T_Tr_GTP-bd_dom"/>
</dbReference>
<evidence type="ECO:0000313" key="6">
    <source>
        <dbReference type="EMBL" id="TSC90882.1"/>
    </source>
</evidence>
<accession>A0A554LDC5</accession>
<protein>
    <submittedName>
        <fullName evidence="6">GTP-binding protein LepA</fullName>
    </submittedName>
</protein>
<evidence type="ECO:0000313" key="7">
    <source>
        <dbReference type="Proteomes" id="UP000318296"/>
    </source>
</evidence>
<dbReference type="NCBIfam" id="TIGR00231">
    <property type="entry name" value="small_GTP"/>
    <property type="match status" value="1"/>
</dbReference>
<dbReference type="PROSITE" id="PS51722">
    <property type="entry name" value="G_TR_2"/>
    <property type="match status" value="1"/>
</dbReference>
<gene>
    <name evidence="6" type="ORF">CEN92_351</name>
</gene>
<dbReference type="SUPFAM" id="SSF54980">
    <property type="entry name" value="EF-G C-terminal domain-like"/>
    <property type="match status" value="1"/>
</dbReference>
<dbReference type="FunFam" id="2.40.30.10:FF:000015">
    <property type="entry name" value="Translation factor GUF1, mitochondrial"/>
    <property type="match status" value="1"/>
</dbReference>
<dbReference type="InterPro" id="IPR031157">
    <property type="entry name" value="G_TR_CS"/>
</dbReference>
<dbReference type="Pfam" id="PF03144">
    <property type="entry name" value="GTP_EFTU_D2"/>
    <property type="match status" value="1"/>
</dbReference>
<name>A0A554LDC5_9BACT</name>
<dbReference type="GO" id="GO:0003924">
    <property type="term" value="F:GTPase activity"/>
    <property type="evidence" value="ECO:0007669"/>
    <property type="project" value="InterPro"/>
</dbReference>
<comment type="similarity">
    <text evidence="1">Belongs to the TRAFAC class translation factor GTPase superfamily. Classic translation factor GTPase family. LepA subfamily.</text>
</comment>
<dbReference type="GO" id="GO:0043022">
    <property type="term" value="F:ribosome binding"/>
    <property type="evidence" value="ECO:0007669"/>
    <property type="project" value="TreeGrafter"/>
</dbReference>
<dbReference type="PANTHER" id="PTHR43512">
    <property type="entry name" value="TRANSLATION FACTOR GUF1-RELATED"/>
    <property type="match status" value="1"/>
</dbReference>
<proteinExistence type="inferred from homology"/>
<dbReference type="InterPro" id="IPR006297">
    <property type="entry name" value="EF-4"/>
</dbReference>
<dbReference type="GO" id="GO:0045727">
    <property type="term" value="P:positive regulation of translation"/>
    <property type="evidence" value="ECO:0007669"/>
    <property type="project" value="TreeGrafter"/>
</dbReference>
<feature type="non-terminal residue" evidence="6">
    <location>
        <position position="446"/>
    </location>
</feature>
<dbReference type="InterPro" id="IPR027417">
    <property type="entry name" value="P-loop_NTPase"/>
</dbReference>
<keyword evidence="2" id="KW-0547">Nucleotide-binding</keyword>
<reference evidence="6 7" key="1">
    <citation type="submission" date="2017-07" db="EMBL/GenBank/DDBJ databases">
        <title>Mechanisms for carbon and nitrogen cycling indicate functional differentiation within the Candidate Phyla Radiation.</title>
        <authorList>
            <person name="Danczak R.E."/>
            <person name="Johnston M.D."/>
            <person name="Kenah C."/>
            <person name="Slattery M."/>
            <person name="Wrighton K.C."/>
            <person name="Wilkins M.J."/>
        </authorList>
    </citation>
    <scope>NUCLEOTIDE SEQUENCE [LARGE SCALE GENOMIC DNA]</scope>
    <source>
        <strain evidence="6">Licking1014_96</strain>
    </source>
</reference>
<dbReference type="Gene3D" id="3.30.70.870">
    <property type="entry name" value="Elongation Factor G (Translational Gtpase), domain 3"/>
    <property type="match status" value="1"/>
</dbReference>
<keyword evidence="4" id="KW-0342">GTP-binding</keyword>
<keyword evidence="3" id="KW-0378">Hydrolase</keyword>
<dbReference type="InterPro" id="IPR009000">
    <property type="entry name" value="Transl_B-barrel_sf"/>
</dbReference>